<dbReference type="Gene3D" id="3.40.50.2000">
    <property type="entry name" value="Glycogen Phosphorylase B"/>
    <property type="match status" value="1"/>
</dbReference>
<dbReference type="InterPro" id="IPR051199">
    <property type="entry name" value="LPS_LOS_Heptosyltrfase"/>
</dbReference>
<reference evidence="3 4" key="2">
    <citation type="submission" date="2015-01" db="EMBL/GenBank/DDBJ databases">
        <authorList>
            <consortium name="NBRP consortium"/>
            <person name="Sawabe T."/>
            <person name="Meirelles P."/>
            <person name="Feng G."/>
            <person name="Sayaka M."/>
            <person name="Hattori M."/>
            <person name="Ohkuma M."/>
        </authorList>
    </citation>
    <scope>NUCLEOTIDE SEQUENCE [LARGE SCALE GENOMIC DNA]</scope>
    <source>
        <strain evidence="4">JCM 19231</strain>
    </source>
</reference>
<dbReference type="EMBL" id="BBRZ01000006">
    <property type="protein sequence ID" value="GAM54712.1"/>
    <property type="molecule type" value="Genomic_DNA"/>
</dbReference>
<gene>
    <name evidence="3" type="ORF">JCM19231_3800</name>
</gene>
<dbReference type="GO" id="GO:0008713">
    <property type="term" value="F:ADP-heptose-lipopolysaccharide heptosyltransferase activity"/>
    <property type="evidence" value="ECO:0007669"/>
    <property type="project" value="TreeGrafter"/>
</dbReference>
<dbReference type="CDD" id="cd03789">
    <property type="entry name" value="GT9_LPS_heptosyltransferase"/>
    <property type="match status" value="1"/>
</dbReference>
<dbReference type="PANTHER" id="PTHR30160">
    <property type="entry name" value="TETRAACYLDISACCHARIDE 4'-KINASE-RELATED"/>
    <property type="match status" value="1"/>
</dbReference>
<keyword evidence="4" id="KW-1185">Reference proteome</keyword>
<name>A0A0B8NQW8_9VIBR</name>
<evidence type="ECO:0000256" key="1">
    <source>
        <dbReference type="ARBA" id="ARBA00022676"/>
    </source>
</evidence>
<organism evidence="3 4">
    <name type="scientific">Vibrio ishigakensis</name>
    <dbReference type="NCBI Taxonomy" id="1481914"/>
    <lineage>
        <taxon>Bacteria</taxon>
        <taxon>Pseudomonadati</taxon>
        <taxon>Pseudomonadota</taxon>
        <taxon>Gammaproteobacteria</taxon>
        <taxon>Vibrionales</taxon>
        <taxon>Vibrionaceae</taxon>
        <taxon>Vibrio</taxon>
    </lineage>
</organism>
<dbReference type="PANTHER" id="PTHR30160:SF21">
    <property type="entry name" value="LIPOPOLYSACCHARIDE CORE HEPTOSYLTRANSFERASE OPSX"/>
    <property type="match status" value="1"/>
</dbReference>
<evidence type="ECO:0000313" key="3">
    <source>
        <dbReference type="EMBL" id="GAM54712.1"/>
    </source>
</evidence>
<keyword evidence="2 3" id="KW-0808">Transferase</keyword>
<dbReference type="GO" id="GO:0005829">
    <property type="term" value="C:cytosol"/>
    <property type="evidence" value="ECO:0007669"/>
    <property type="project" value="TreeGrafter"/>
</dbReference>
<protein>
    <submittedName>
        <fullName evidence="3">Lipopolysaccharide heptosyltransferase I</fullName>
    </submittedName>
</protein>
<evidence type="ECO:0000256" key="2">
    <source>
        <dbReference type="ARBA" id="ARBA00022679"/>
    </source>
</evidence>
<accession>A0A0B8NQW8</accession>
<dbReference type="AlphaFoldDB" id="A0A0B8NQW8"/>
<keyword evidence="1" id="KW-0328">Glycosyltransferase</keyword>
<dbReference type="InterPro" id="IPR002201">
    <property type="entry name" value="Glyco_trans_9"/>
</dbReference>
<dbReference type="Pfam" id="PF01075">
    <property type="entry name" value="Glyco_transf_9"/>
    <property type="match status" value="1"/>
</dbReference>
<dbReference type="SUPFAM" id="SSF53756">
    <property type="entry name" value="UDP-Glycosyltransferase/glycogen phosphorylase"/>
    <property type="match status" value="1"/>
</dbReference>
<comment type="caution">
    <text evidence="3">The sequence shown here is derived from an EMBL/GenBank/DDBJ whole genome shotgun (WGS) entry which is preliminary data.</text>
</comment>
<dbReference type="Proteomes" id="UP000031671">
    <property type="component" value="Unassembled WGS sequence"/>
</dbReference>
<sequence length="142" mass="15565">MIVPAASKAYKNWTHEGYLSLINYALKQNWQVILAGSPAPIEVELAQNLENSIKGDLCNLVGKSKLLEMLALIDQCDLVVAPDTGPTHMANAMNTPVIGYTHITILNAPVLINTKNMLFQPMKKLLRPKLVLQSKNSTGAQE</sequence>
<reference evidence="3 4" key="1">
    <citation type="submission" date="2015-01" db="EMBL/GenBank/DDBJ databases">
        <title>Vibrio sp. C1 JCM 19231 whole genome shotgun sequence.</title>
        <authorList>
            <person name="Sawabe T."/>
            <person name="Meirelles P."/>
            <person name="Feng G."/>
            <person name="Sayaka M."/>
            <person name="Hattori M."/>
            <person name="Ohkuma M."/>
        </authorList>
    </citation>
    <scope>NUCLEOTIDE SEQUENCE [LARGE SCALE GENOMIC DNA]</scope>
    <source>
        <strain evidence="4">JCM 19231</strain>
    </source>
</reference>
<evidence type="ECO:0000313" key="4">
    <source>
        <dbReference type="Proteomes" id="UP000031671"/>
    </source>
</evidence>
<dbReference type="GO" id="GO:0009244">
    <property type="term" value="P:lipopolysaccharide core region biosynthetic process"/>
    <property type="evidence" value="ECO:0007669"/>
    <property type="project" value="TreeGrafter"/>
</dbReference>
<proteinExistence type="predicted"/>